<feature type="chain" id="PRO_5017635822" evidence="6">
    <location>
        <begin position="22"/>
        <end position="242"/>
    </location>
</feature>
<comment type="similarity">
    <text evidence="5">Belongs to the Omp25/RopB family.</text>
</comment>
<evidence type="ECO:0000256" key="3">
    <source>
        <dbReference type="ARBA" id="ARBA00023136"/>
    </source>
</evidence>
<keyword evidence="3" id="KW-0472">Membrane</keyword>
<comment type="caution">
    <text evidence="8">The sequence shown here is derived from an EMBL/GenBank/DDBJ whole genome shotgun (WGS) entry which is preliminary data.</text>
</comment>
<protein>
    <submittedName>
        <fullName evidence="8">Outer membrane immunogenic protein</fullName>
    </submittedName>
</protein>
<dbReference type="AlphaFoldDB" id="A0A3D9Z348"/>
<evidence type="ECO:0000256" key="5">
    <source>
        <dbReference type="ARBA" id="ARBA00038306"/>
    </source>
</evidence>
<reference evidence="8 9" key="1">
    <citation type="submission" date="2018-08" db="EMBL/GenBank/DDBJ databases">
        <title>Genomic Encyclopedia of Type Strains, Phase IV (KMG-IV): sequencing the most valuable type-strain genomes for metagenomic binning, comparative biology and taxonomic classification.</title>
        <authorList>
            <person name="Goeker M."/>
        </authorList>
    </citation>
    <scope>NUCLEOTIDE SEQUENCE [LARGE SCALE GENOMIC DNA]</scope>
    <source>
        <strain evidence="8 9">BW863</strain>
    </source>
</reference>
<keyword evidence="9" id="KW-1185">Reference proteome</keyword>
<dbReference type="Proteomes" id="UP000256900">
    <property type="component" value="Unassembled WGS sequence"/>
</dbReference>
<dbReference type="OrthoDB" id="7916126at2"/>
<name>A0A3D9Z348_9HYPH</name>
<dbReference type="PANTHER" id="PTHR34001">
    <property type="entry name" value="BLL7405 PROTEIN"/>
    <property type="match status" value="1"/>
</dbReference>
<dbReference type="SUPFAM" id="SSF56925">
    <property type="entry name" value="OMPA-like"/>
    <property type="match status" value="1"/>
</dbReference>
<feature type="domain" description="Outer membrane protein beta-barrel" evidence="7">
    <location>
        <begin position="10"/>
        <end position="229"/>
    </location>
</feature>
<proteinExistence type="inferred from homology"/>
<dbReference type="InterPro" id="IPR011250">
    <property type="entry name" value="OMP/PagP_B-barrel"/>
</dbReference>
<dbReference type="InterPro" id="IPR051692">
    <property type="entry name" value="OMP-like"/>
</dbReference>
<evidence type="ECO:0000256" key="4">
    <source>
        <dbReference type="ARBA" id="ARBA00023237"/>
    </source>
</evidence>
<dbReference type="Pfam" id="PF13505">
    <property type="entry name" value="OMP_b-brl"/>
    <property type="match status" value="1"/>
</dbReference>
<dbReference type="Gene3D" id="2.40.160.20">
    <property type="match status" value="1"/>
</dbReference>
<accession>A0A3D9Z348</accession>
<comment type="subcellular location">
    <subcellularLocation>
        <location evidence="1">Cell outer membrane</location>
    </subcellularLocation>
</comment>
<keyword evidence="4" id="KW-0998">Cell outer membrane</keyword>
<dbReference type="PANTHER" id="PTHR34001:SF3">
    <property type="entry name" value="BLL7405 PROTEIN"/>
    <property type="match status" value="1"/>
</dbReference>
<evidence type="ECO:0000259" key="7">
    <source>
        <dbReference type="Pfam" id="PF13505"/>
    </source>
</evidence>
<dbReference type="EMBL" id="QUMO01000001">
    <property type="protein sequence ID" value="REF89594.1"/>
    <property type="molecule type" value="Genomic_DNA"/>
</dbReference>
<organism evidence="8 9">
    <name type="scientific">Methylovirgula ligni</name>
    <dbReference type="NCBI Taxonomy" id="569860"/>
    <lineage>
        <taxon>Bacteria</taxon>
        <taxon>Pseudomonadati</taxon>
        <taxon>Pseudomonadota</taxon>
        <taxon>Alphaproteobacteria</taxon>
        <taxon>Hyphomicrobiales</taxon>
        <taxon>Beijerinckiaceae</taxon>
        <taxon>Methylovirgula</taxon>
    </lineage>
</organism>
<evidence type="ECO:0000256" key="2">
    <source>
        <dbReference type="ARBA" id="ARBA00022729"/>
    </source>
</evidence>
<sequence>MLRKLMISSATLASMIASASAADLPSIKEAPAYVPPPPVLSWTGFYVGAEGGYAWGESYQSQDGATTDTYHPRGGFGGGTVGYNWQFSQFVLGLETDFSGGDIVGSLPIGRYNGYGCGSGPCETRINWFGTARGRVGYAFNNVLIYGTGGYAYANIHTAIETAPDFTGTSTRSGWTAGAGVEWLFAPSWSAKLEYLHADFGRFGFGTDEPIPTTAVRFDSVKAGVDYHFSLFAPPTPVVAKY</sequence>
<gene>
    <name evidence="8" type="ORF">DES32_0820</name>
</gene>
<evidence type="ECO:0000256" key="1">
    <source>
        <dbReference type="ARBA" id="ARBA00004442"/>
    </source>
</evidence>
<evidence type="ECO:0000256" key="6">
    <source>
        <dbReference type="SAM" id="SignalP"/>
    </source>
</evidence>
<dbReference type="InterPro" id="IPR027385">
    <property type="entry name" value="Beta-barrel_OMP"/>
</dbReference>
<feature type="signal peptide" evidence="6">
    <location>
        <begin position="1"/>
        <end position="21"/>
    </location>
</feature>
<evidence type="ECO:0000313" key="8">
    <source>
        <dbReference type="EMBL" id="REF89594.1"/>
    </source>
</evidence>
<keyword evidence="2 6" id="KW-0732">Signal</keyword>
<evidence type="ECO:0000313" key="9">
    <source>
        <dbReference type="Proteomes" id="UP000256900"/>
    </source>
</evidence>
<dbReference type="GO" id="GO:0009279">
    <property type="term" value="C:cell outer membrane"/>
    <property type="evidence" value="ECO:0007669"/>
    <property type="project" value="UniProtKB-SubCell"/>
</dbReference>